<evidence type="ECO:0000313" key="2">
    <source>
        <dbReference type="EMBL" id="TDU23093.1"/>
    </source>
</evidence>
<evidence type="ECO:0000313" key="3">
    <source>
        <dbReference type="Proteomes" id="UP000295380"/>
    </source>
</evidence>
<reference evidence="2 3" key="1">
    <citation type="submission" date="2019-03" db="EMBL/GenBank/DDBJ databases">
        <title>Genomic Encyclopedia of Type Strains, Phase IV (KMG-IV): sequencing the most valuable type-strain genomes for metagenomic binning, comparative biology and taxonomic classification.</title>
        <authorList>
            <person name="Goeker M."/>
        </authorList>
    </citation>
    <scope>NUCLEOTIDE SEQUENCE [LARGE SCALE GENOMIC DNA]</scope>
    <source>
        <strain evidence="2 3">DSM 6770</strain>
    </source>
</reference>
<keyword evidence="3" id="KW-1185">Reference proteome</keyword>
<organism evidence="2 3">
    <name type="scientific">Chromohalobacter marismortui</name>
    <dbReference type="NCBI Taxonomy" id="42055"/>
    <lineage>
        <taxon>Bacteria</taxon>
        <taxon>Pseudomonadati</taxon>
        <taxon>Pseudomonadota</taxon>
        <taxon>Gammaproteobacteria</taxon>
        <taxon>Oceanospirillales</taxon>
        <taxon>Halomonadaceae</taxon>
        <taxon>Chromohalobacter</taxon>
    </lineage>
</organism>
<proteinExistence type="predicted"/>
<comment type="caution">
    <text evidence="2">The sequence shown here is derived from an EMBL/GenBank/DDBJ whole genome shotgun (WGS) entry which is preliminary data.</text>
</comment>
<feature type="transmembrane region" description="Helical" evidence="1">
    <location>
        <begin position="6"/>
        <end position="27"/>
    </location>
</feature>
<dbReference type="AlphaFoldDB" id="A0A4R7NQ91"/>
<name>A0A4R7NQ91_9GAMM</name>
<accession>A0A4R7NQ91</accession>
<evidence type="ECO:0000256" key="1">
    <source>
        <dbReference type="SAM" id="Phobius"/>
    </source>
</evidence>
<protein>
    <submittedName>
        <fullName evidence="2">Uncharacterized protein</fullName>
    </submittedName>
</protein>
<keyword evidence="1" id="KW-1133">Transmembrane helix</keyword>
<sequence length="34" mass="4001">MSDSEMYHMFKVMLFLPVMVGLAYLVYRKVVSKS</sequence>
<keyword evidence="1" id="KW-0812">Transmembrane</keyword>
<dbReference type="EMBL" id="SOBR01000003">
    <property type="protein sequence ID" value="TDU23093.1"/>
    <property type="molecule type" value="Genomic_DNA"/>
</dbReference>
<dbReference type="Proteomes" id="UP000295380">
    <property type="component" value="Unassembled WGS sequence"/>
</dbReference>
<gene>
    <name evidence="2" type="ORF">C8E00_103467</name>
</gene>
<keyword evidence="1" id="KW-0472">Membrane</keyword>